<dbReference type="Proteomes" id="UP000199012">
    <property type="component" value="Unassembled WGS sequence"/>
</dbReference>
<dbReference type="PANTHER" id="PTHR46246:SF1">
    <property type="entry name" value="GUANOSINE-3',5'-BIS(DIPHOSPHATE) 3'-PYROPHOSPHOHYDROLASE MESH1"/>
    <property type="match status" value="1"/>
</dbReference>
<evidence type="ECO:0000313" key="3">
    <source>
        <dbReference type="Proteomes" id="UP000199012"/>
    </source>
</evidence>
<dbReference type="SMART" id="SM00471">
    <property type="entry name" value="HDc"/>
    <property type="match status" value="1"/>
</dbReference>
<reference evidence="2 3" key="1">
    <citation type="submission" date="2016-10" db="EMBL/GenBank/DDBJ databases">
        <authorList>
            <person name="de Groot N.N."/>
        </authorList>
    </citation>
    <scope>NUCLEOTIDE SEQUENCE [LARGE SCALE GENOMIC DNA]</scope>
    <source>
        <strain evidence="2 3">CGMCC 4.6945</strain>
    </source>
</reference>
<gene>
    <name evidence="2" type="ORF">SAMN05421867_12164</name>
</gene>
<evidence type="ECO:0000259" key="1">
    <source>
        <dbReference type="SMART" id="SM00471"/>
    </source>
</evidence>
<accession>A0A1I1AW12</accession>
<dbReference type="Gene3D" id="1.10.3210.10">
    <property type="entry name" value="Hypothetical protein af1432"/>
    <property type="match status" value="1"/>
</dbReference>
<dbReference type="SUPFAM" id="SSF109604">
    <property type="entry name" value="HD-domain/PDEase-like"/>
    <property type="match status" value="1"/>
</dbReference>
<keyword evidence="3" id="KW-1185">Reference proteome</keyword>
<dbReference type="SMR" id="A0A1I1AW12"/>
<dbReference type="InterPro" id="IPR052194">
    <property type="entry name" value="MESH1"/>
</dbReference>
<dbReference type="OrthoDB" id="9802385at2"/>
<evidence type="ECO:0000313" key="2">
    <source>
        <dbReference type="EMBL" id="SFB40530.1"/>
    </source>
</evidence>
<feature type="domain" description="HD/PDEase" evidence="1">
    <location>
        <begin position="22"/>
        <end position="124"/>
    </location>
</feature>
<dbReference type="InterPro" id="IPR003607">
    <property type="entry name" value="HD/PDEase_dom"/>
</dbReference>
<dbReference type="RefSeq" id="WP_090034991.1">
    <property type="nucleotide sequence ID" value="NZ_BONM01000014.1"/>
</dbReference>
<dbReference type="Pfam" id="PF13328">
    <property type="entry name" value="HD_4"/>
    <property type="match status" value="1"/>
</dbReference>
<sequence length="146" mass="15484">MDLVTRAREIATAAHRGQVDKAGAPYIEHPKRVAAHAAAAGGDARVLAAAWLHDVVEDTATTPNDLRAAGFPEEVVAAVVAVTKVAGEPTEAYFARVNADPLAVAVKRADLADNTDPRRLALLEDTTRARLEAKYARARQLLAAAR</sequence>
<dbReference type="AlphaFoldDB" id="A0A1I1AW12"/>
<dbReference type="STRING" id="988821.SAMN05421867_12164"/>
<name>A0A1I1AW12_9CELL</name>
<dbReference type="GO" id="GO:0008893">
    <property type="term" value="F:guanosine-3',5'-bis(diphosphate) 3'-diphosphatase activity"/>
    <property type="evidence" value="ECO:0007669"/>
    <property type="project" value="TreeGrafter"/>
</dbReference>
<organism evidence="2 3">
    <name type="scientific">Cellulomonas marina</name>
    <dbReference type="NCBI Taxonomy" id="988821"/>
    <lineage>
        <taxon>Bacteria</taxon>
        <taxon>Bacillati</taxon>
        <taxon>Actinomycetota</taxon>
        <taxon>Actinomycetes</taxon>
        <taxon>Micrococcales</taxon>
        <taxon>Cellulomonadaceae</taxon>
        <taxon>Cellulomonas</taxon>
    </lineage>
</organism>
<dbReference type="PANTHER" id="PTHR46246">
    <property type="entry name" value="GUANOSINE-3',5'-BIS(DIPHOSPHATE) 3'-PYROPHOSPHOHYDROLASE MESH1"/>
    <property type="match status" value="1"/>
</dbReference>
<proteinExistence type="predicted"/>
<protein>
    <submittedName>
        <fullName evidence="2">HD domain-containing protein</fullName>
    </submittedName>
</protein>
<dbReference type="EMBL" id="FOKA01000021">
    <property type="protein sequence ID" value="SFB40530.1"/>
    <property type="molecule type" value="Genomic_DNA"/>
</dbReference>